<sequence>MKRFLLLLLIGLLLQSCARVGSPIGGSKDTLAPQVIGSNIDTTRVNVRRDIRELRIDFNEYITLKDINKNLNISPTIANIKRILPSNIANKFLVIQWTDTLKANTTYNFNFGNAIVDNSEGNPLRYYNFAFSTGEKLDDLYISGEVKDAMAIKKQTNSQNKMVVGLYPLKDTIDYKKKPYYITKVDDDGYYELNYLAPGKYKIIAFDDENENSIFNPGKEKIAFRKDTITVEKSISGLNLKLYPSKKPFKKPELKEMPGGIQMLFEGNPENVKVSSLNEKLKDIKVTQNAKSDTVKIWFDAVKADVGQAANEKLQFAYEISSKKDTATIFYRYNKKNAMSLDSGGGILAPKSDFTLNSNYIIDKINTDKWTLKIDSLTVQPFTAKISETNPYQLLIHSDFVQGKKYQLTVPKTTVSSFYDKNSESKRFDFEADKVENYGELTFILTNPPKTKYWIQLLDSSEKPVYQKYTSGNTVVFDIVKPAEYIARILVDNNENKFWDEADFEHGIFAEDSYVYYKTVIVRPLWQSKEEWDLKDTRVLDASKLINSSNTSKPNQDKNNKNLQNNTLQNNNSSFQNMGTGNTNRGRDFQINR</sequence>
<evidence type="ECO:0000256" key="3">
    <source>
        <dbReference type="SAM" id="SignalP"/>
    </source>
</evidence>
<feature type="compositionally biased region" description="Polar residues" evidence="2">
    <location>
        <begin position="545"/>
        <end position="554"/>
    </location>
</feature>
<keyword evidence="1 3" id="KW-0732">Signal</keyword>
<reference evidence="5 6" key="1">
    <citation type="submission" date="2022-03" db="EMBL/GenBank/DDBJ databases">
        <title>Chryseobacterium sp. isolated from the Andong Sikhe.</title>
        <authorList>
            <person name="Won M."/>
            <person name="Kim S.-J."/>
            <person name="Kwon S.-W."/>
        </authorList>
    </citation>
    <scope>NUCLEOTIDE SEQUENCE [LARGE SCALE GENOMIC DNA]</scope>
    <source>
        <strain evidence="5 6">ADR-1</strain>
    </source>
</reference>
<feature type="chain" id="PRO_5046446603" evidence="3">
    <location>
        <begin position="19"/>
        <end position="593"/>
    </location>
</feature>
<gene>
    <name evidence="5" type="ORF">MTP08_12660</name>
</gene>
<keyword evidence="6" id="KW-1185">Reference proteome</keyword>
<evidence type="ECO:0000259" key="4">
    <source>
        <dbReference type="Pfam" id="PF13205"/>
    </source>
</evidence>
<organism evidence="5 6">
    <name type="scientific">Chryseobacterium oryzae</name>
    <dbReference type="NCBI Taxonomy" id="2929799"/>
    <lineage>
        <taxon>Bacteria</taxon>
        <taxon>Pseudomonadati</taxon>
        <taxon>Bacteroidota</taxon>
        <taxon>Flavobacteriia</taxon>
        <taxon>Flavobacteriales</taxon>
        <taxon>Weeksellaceae</taxon>
        <taxon>Chryseobacterium group</taxon>
        <taxon>Chryseobacterium</taxon>
    </lineage>
</organism>
<dbReference type="PROSITE" id="PS51257">
    <property type="entry name" value="PROKAR_LIPOPROTEIN"/>
    <property type="match status" value="1"/>
</dbReference>
<dbReference type="RefSeq" id="WP_243576248.1">
    <property type="nucleotide sequence ID" value="NZ_CP094529.1"/>
</dbReference>
<name>A0ABY4BFI4_9FLAO</name>
<feature type="region of interest" description="Disordered" evidence="2">
    <location>
        <begin position="545"/>
        <end position="593"/>
    </location>
</feature>
<evidence type="ECO:0000313" key="5">
    <source>
        <dbReference type="EMBL" id="UOE37887.1"/>
    </source>
</evidence>
<dbReference type="InterPro" id="IPR032812">
    <property type="entry name" value="SbsA_Ig"/>
</dbReference>
<evidence type="ECO:0000256" key="1">
    <source>
        <dbReference type="ARBA" id="ARBA00022729"/>
    </source>
</evidence>
<dbReference type="Proteomes" id="UP000831068">
    <property type="component" value="Chromosome"/>
</dbReference>
<dbReference type="Pfam" id="PF13205">
    <property type="entry name" value="Big_5"/>
    <property type="match status" value="1"/>
</dbReference>
<evidence type="ECO:0000256" key="2">
    <source>
        <dbReference type="SAM" id="MobiDB-lite"/>
    </source>
</evidence>
<accession>A0ABY4BFI4</accession>
<feature type="signal peptide" evidence="3">
    <location>
        <begin position="1"/>
        <end position="18"/>
    </location>
</feature>
<feature type="compositionally biased region" description="Low complexity" evidence="2">
    <location>
        <begin position="561"/>
        <end position="577"/>
    </location>
</feature>
<proteinExistence type="predicted"/>
<feature type="domain" description="SbsA Ig-like" evidence="4">
    <location>
        <begin position="29"/>
        <end position="133"/>
    </location>
</feature>
<dbReference type="EMBL" id="CP094529">
    <property type="protein sequence ID" value="UOE37887.1"/>
    <property type="molecule type" value="Genomic_DNA"/>
</dbReference>
<protein>
    <submittedName>
        <fullName evidence="5">Ig-like domain-containing protein</fullName>
    </submittedName>
</protein>
<evidence type="ECO:0000313" key="6">
    <source>
        <dbReference type="Proteomes" id="UP000831068"/>
    </source>
</evidence>